<reference evidence="1 2" key="1">
    <citation type="submission" date="2024-02" db="EMBL/GenBank/DDBJ databases">
        <authorList>
            <person name="Vignale AGUSTIN F."/>
            <person name="Sosa J E."/>
            <person name="Modenutti C."/>
        </authorList>
    </citation>
    <scope>NUCLEOTIDE SEQUENCE [LARGE SCALE GENOMIC DNA]</scope>
</reference>
<evidence type="ECO:0000313" key="1">
    <source>
        <dbReference type="EMBL" id="CAK9156612.1"/>
    </source>
</evidence>
<sequence length="86" mass="9479">MDLNMKPFTCLGRAPILARVSDHLLVSLISCVIRVSSMRSINHLQSVKRGRTIDMMLAGYRYCEAGRPLAVLVVSLTLGPIVQLPD</sequence>
<dbReference type="EMBL" id="CAUOFW020002881">
    <property type="protein sequence ID" value="CAK9156612.1"/>
    <property type="molecule type" value="Genomic_DNA"/>
</dbReference>
<accession>A0ABC8SPN8</accession>
<name>A0ABC8SPN8_9AQUA</name>
<proteinExistence type="predicted"/>
<comment type="caution">
    <text evidence="1">The sequence shown here is derived from an EMBL/GenBank/DDBJ whole genome shotgun (WGS) entry which is preliminary data.</text>
</comment>
<dbReference type="Proteomes" id="UP001642360">
    <property type="component" value="Unassembled WGS sequence"/>
</dbReference>
<keyword evidence="2" id="KW-1185">Reference proteome</keyword>
<evidence type="ECO:0000313" key="2">
    <source>
        <dbReference type="Proteomes" id="UP001642360"/>
    </source>
</evidence>
<dbReference type="AlphaFoldDB" id="A0ABC8SPN8"/>
<organism evidence="1 2">
    <name type="scientific">Ilex paraguariensis</name>
    <name type="common">yerba mate</name>
    <dbReference type="NCBI Taxonomy" id="185542"/>
    <lineage>
        <taxon>Eukaryota</taxon>
        <taxon>Viridiplantae</taxon>
        <taxon>Streptophyta</taxon>
        <taxon>Embryophyta</taxon>
        <taxon>Tracheophyta</taxon>
        <taxon>Spermatophyta</taxon>
        <taxon>Magnoliopsida</taxon>
        <taxon>eudicotyledons</taxon>
        <taxon>Gunneridae</taxon>
        <taxon>Pentapetalae</taxon>
        <taxon>asterids</taxon>
        <taxon>campanulids</taxon>
        <taxon>Aquifoliales</taxon>
        <taxon>Aquifoliaceae</taxon>
        <taxon>Ilex</taxon>
    </lineage>
</organism>
<gene>
    <name evidence="1" type="ORF">ILEXP_LOCUS25158</name>
</gene>
<protein>
    <submittedName>
        <fullName evidence="1">Uncharacterized protein</fullName>
    </submittedName>
</protein>